<dbReference type="InterPro" id="IPR019786">
    <property type="entry name" value="Zinc_finger_PHD-type_CS"/>
</dbReference>
<dbReference type="AlphaFoldDB" id="A0AAE1Q8S0"/>
<feature type="domain" description="PHD-type" evidence="7">
    <location>
        <begin position="59"/>
        <end position="117"/>
    </location>
</feature>
<dbReference type="PANTHER" id="PTHR37445:SF3">
    <property type="entry name" value="ZINC FINGER PHD-TYPE DOMAIN-CONTAINING PROTEIN"/>
    <property type="match status" value="1"/>
</dbReference>
<dbReference type="PROSITE" id="PS50016">
    <property type="entry name" value="ZF_PHD_2"/>
    <property type="match status" value="1"/>
</dbReference>
<dbReference type="Proteomes" id="UP001292094">
    <property type="component" value="Unassembled WGS sequence"/>
</dbReference>
<dbReference type="SUPFAM" id="SSF57903">
    <property type="entry name" value="FYVE/PHD zinc finger"/>
    <property type="match status" value="1"/>
</dbReference>
<organism evidence="8 9">
    <name type="scientific">Petrolisthes manimaculis</name>
    <dbReference type="NCBI Taxonomy" id="1843537"/>
    <lineage>
        <taxon>Eukaryota</taxon>
        <taxon>Metazoa</taxon>
        <taxon>Ecdysozoa</taxon>
        <taxon>Arthropoda</taxon>
        <taxon>Crustacea</taxon>
        <taxon>Multicrustacea</taxon>
        <taxon>Malacostraca</taxon>
        <taxon>Eumalacostraca</taxon>
        <taxon>Eucarida</taxon>
        <taxon>Decapoda</taxon>
        <taxon>Pleocyemata</taxon>
        <taxon>Anomura</taxon>
        <taxon>Galatheoidea</taxon>
        <taxon>Porcellanidae</taxon>
        <taxon>Petrolisthes</taxon>
    </lineage>
</organism>
<gene>
    <name evidence="8" type="ORF">Pmani_007362</name>
</gene>
<dbReference type="GO" id="GO:0008270">
    <property type="term" value="F:zinc ion binding"/>
    <property type="evidence" value="ECO:0007669"/>
    <property type="project" value="UniProtKB-KW"/>
</dbReference>
<dbReference type="EMBL" id="JAWZYT010000555">
    <property type="protein sequence ID" value="KAK4321899.1"/>
    <property type="molecule type" value="Genomic_DNA"/>
</dbReference>
<name>A0AAE1Q8S0_9EUCA</name>
<proteinExistence type="predicted"/>
<keyword evidence="2 4" id="KW-0863">Zinc-finger</keyword>
<dbReference type="InterPro" id="IPR001965">
    <property type="entry name" value="Znf_PHD"/>
</dbReference>
<dbReference type="Gene3D" id="3.30.70.1820">
    <property type="entry name" value="L1 transposable element, RRM domain"/>
    <property type="match status" value="1"/>
</dbReference>
<dbReference type="InterPro" id="IPR019787">
    <property type="entry name" value="Znf_PHD-finger"/>
</dbReference>
<evidence type="ECO:0000256" key="3">
    <source>
        <dbReference type="ARBA" id="ARBA00022833"/>
    </source>
</evidence>
<comment type="caution">
    <text evidence="8">The sequence shown here is derived from an EMBL/GenBank/DDBJ whole genome shotgun (WGS) entry which is preliminary data.</text>
</comment>
<dbReference type="PROSITE" id="PS01359">
    <property type="entry name" value="ZF_PHD_1"/>
    <property type="match status" value="1"/>
</dbReference>
<keyword evidence="5" id="KW-0175">Coiled coil</keyword>
<dbReference type="PANTHER" id="PTHR37445">
    <property type="entry name" value="PROTEIN CBG24663"/>
    <property type="match status" value="1"/>
</dbReference>
<reference evidence="8" key="1">
    <citation type="submission" date="2023-11" db="EMBL/GenBank/DDBJ databases">
        <title>Genome assemblies of two species of porcelain crab, Petrolisthes cinctipes and Petrolisthes manimaculis (Anomura: Porcellanidae).</title>
        <authorList>
            <person name="Angst P."/>
        </authorList>
    </citation>
    <scope>NUCLEOTIDE SEQUENCE</scope>
    <source>
        <strain evidence="8">PB745_02</strain>
        <tissue evidence="8">Gill</tissue>
    </source>
</reference>
<keyword evidence="1" id="KW-0479">Metal-binding</keyword>
<sequence>MNRKSVYNMRNKKENANMGEYGRDKVVQDGAKDVNKPPDGASNVILPTSSSSSKETVRSDNCVICEKTVKNDDQAIQCEICRLWVHITCEGMPKEAYDYIMSVGDQVAWKCTYCKRGCLKLYEYMEELGKQNKTLWSKQREIRDEMNALTEVVGKNQEINKDMEVRLGALEANSVVERERQDNNGEKCIHIETRLANLEANFAGIEEKLALGSGTGDSSQAEITRNEAVPDLKAIMKQEMEQLKKTMVENDIQLKKEVKEKQEEKLRELRDEEARRNNIIIYGIPESQEKEGPKWRDSDQEVVVKLFQEVLEVKLNQTSLVKIIRLGKREESVAKPRPLLVGLDSPILKRDVLLQTKKLKGKDEYKDIFLQHDLTKGQRENMKSLAAEARKMELEDKSGNFLYRIRGPPENMIIKKIWKQM</sequence>
<dbReference type="Gene3D" id="3.30.40.10">
    <property type="entry name" value="Zinc/RING finger domain, C3HC4 (zinc finger)"/>
    <property type="match status" value="1"/>
</dbReference>
<protein>
    <recommendedName>
        <fullName evidence="7">PHD-type domain-containing protein</fullName>
    </recommendedName>
</protein>
<evidence type="ECO:0000256" key="6">
    <source>
        <dbReference type="SAM" id="MobiDB-lite"/>
    </source>
</evidence>
<dbReference type="Pfam" id="PF00628">
    <property type="entry name" value="PHD"/>
    <property type="match status" value="1"/>
</dbReference>
<evidence type="ECO:0000256" key="4">
    <source>
        <dbReference type="PROSITE-ProRule" id="PRU00146"/>
    </source>
</evidence>
<keyword evidence="9" id="KW-1185">Reference proteome</keyword>
<evidence type="ECO:0000256" key="2">
    <source>
        <dbReference type="ARBA" id="ARBA00022771"/>
    </source>
</evidence>
<evidence type="ECO:0000313" key="9">
    <source>
        <dbReference type="Proteomes" id="UP001292094"/>
    </source>
</evidence>
<keyword evidence="3" id="KW-0862">Zinc</keyword>
<dbReference type="SMART" id="SM00249">
    <property type="entry name" value="PHD"/>
    <property type="match status" value="1"/>
</dbReference>
<evidence type="ECO:0000256" key="5">
    <source>
        <dbReference type="SAM" id="Coils"/>
    </source>
</evidence>
<evidence type="ECO:0000259" key="7">
    <source>
        <dbReference type="PROSITE" id="PS50016"/>
    </source>
</evidence>
<feature type="region of interest" description="Disordered" evidence="6">
    <location>
        <begin position="1"/>
        <end position="54"/>
    </location>
</feature>
<dbReference type="InterPro" id="IPR011011">
    <property type="entry name" value="Znf_FYVE_PHD"/>
</dbReference>
<feature type="compositionally biased region" description="Basic and acidic residues" evidence="6">
    <location>
        <begin position="11"/>
        <end position="36"/>
    </location>
</feature>
<evidence type="ECO:0000313" key="8">
    <source>
        <dbReference type="EMBL" id="KAK4321899.1"/>
    </source>
</evidence>
<evidence type="ECO:0000256" key="1">
    <source>
        <dbReference type="ARBA" id="ARBA00022723"/>
    </source>
</evidence>
<accession>A0AAE1Q8S0</accession>
<dbReference type="InterPro" id="IPR013083">
    <property type="entry name" value="Znf_RING/FYVE/PHD"/>
</dbReference>
<feature type="coiled-coil region" evidence="5">
    <location>
        <begin position="252"/>
        <end position="279"/>
    </location>
</feature>